<accession>A0ABR1H250</accession>
<dbReference type="EMBL" id="JAZAVJ010000090">
    <property type="protein sequence ID" value="KAK7415042.1"/>
    <property type="molecule type" value="Genomic_DNA"/>
</dbReference>
<gene>
    <name evidence="1" type="ORF">QQX98_006180</name>
</gene>
<evidence type="ECO:0000313" key="2">
    <source>
        <dbReference type="Proteomes" id="UP001498476"/>
    </source>
</evidence>
<evidence type="ECO:0000313" key="1">
    <source>
        <dbReference type="EMBL" id="KAK7415042.1"/>
    </source>
</evidence>
<sequence length="274" mass="30673">MTRDLHEGSLNVGTDENDASSLVDMTWMTPVAYADDGEWNIIQKLMYFDPGLVSSMDPRTQESSIRAAQSLSNPDNLALINCSVPDGLRNFYFSANQGLNKLVITLRGEWIGFTIPIIKGWHVSVSLCYDSFTSVDANVTVSVNVAAPESDLTAWNVTSRVFGTEIVREQMGVLEKREAAKLSQSLNFVRQDIKSLYSFGMFMCGICGLQFQSSNTTRISYQYSNQLQVQIFQDVLRTTGNSALAWQTHFTLIGRMAYYNMPAYFDVGDYTMIS</sequence>
<proteinExistence type="predicted"/>
<protein>
    <submittedName>
        <fullName evidence="1">Uncharacterized protein</fullName>
    </submittedName>
</protein>
<comment type="caution">
    <text evidence="1">The sequence shown here is derived from an EMBL/GenBank/DDBJ whole genome shotgun (WGS) entry which is preliminary data.</text>
</comment>
<dbReference type="Proteomes" id="UP001498476">
    <property type="component" value="Unassembled WGS sequence"/>
</dbReference>
<reference evidence="1 2" key="1">
    <citation type="journal article" date="2025" name="Microbiol. Resour. Announc.">
        <title>Draft genome sequences for Neonectria magnoliae and Neonectria punicea, canker pathogens of Liriodendron tulipifera and Acer saccharum in West Virginia.</title>
        <authorList>
            <person name="Petronek H.M."/>
            <person name="Kasson M.T."/>
            <person name="Metheny A.M."/>
            <person name="Stauder C.M."/>
            <person name="Lovett B."/>
            <person name="Lynch S.C."/>
            <person name="Garnas J.R."/>
            <person name="Kasson L.R."/>
            <person name="Stajich J.E."/>
        </authorList>
    </citation>
    <scope>NUCLEOTIDE SEQUENCE [LARGE SCALE GENOMIC DNA]</scope>
    <source>
        <strain evidence="1 2">NRRL 64653</strain>
    </source>
</reference>
<keyword evidence="2" id="KW-1185">Reference proteome</keyword>
<organism evidence="1 2">
    <name type="scientific">Neonectria punicea</name>
    <dbReference type="NCBI Taxonomy" id="979145"/>
    <lineage>
        <taxon>Eukaryota</taxon>
        <taxon>Fungi</taxon>
        <taxon>Dikarya</taxon>
        <taxon>Ascomycota</taxon>
        <taxon>Pezizomycotina</taxon>
        <taxon>Sordariomycetes</taxon>
        <taxon>Hypocreomycetidae</taxon>
        <taxon>Hypocreales</taxon>
        <taxon>Nectriaceae</taxon>
        <taxon>Neonectria</taxon>
    </lineage>
</organism>
<name>A0ABR1H250_9HYPO</name>